<dbReference type="AlphaFoldDB" id="A0A9W9HPR1"/>
<feature type="signal peptide" evidence="2">
    <location>
        <begin position="1"/>
        <end position="19"/>
    </location>
</feature>
<reference evidence="3" key="1">
    <citation type="submission" date="2022-11" db="EMBL/GenBank/DDBJ databases">
        <authorList>
            <person name="Petersen C."/>
        </authorList>
    </citation>
    <scope>NUCLEOTIDE SEQUENCE</scope>
    <source>
        <strain evidence="3">IBT 26290</strain>
    </source>
</reference>
<evidence type="ECO:0000256" key="2">
    <source>
        <dbReference type="SAM" id="SignalP"/>
    </source>
</evidence>
<comment type="caution">
    <text evidence="3">The sequence shown here is derived from an EMBL/GenBank/DDBJ whole genome shotgun (WGS) entry which is preliminary data.</text>
</comment>
<dbReference type="OrthoDB" id="25896at2759"/>
<evidence type="ECO:0000313" key="4">
    <source>
        <dbReference type="Proteomes" id="UP001149163"/>
    </source>
</evidence>
<feature type="chain" id="PRO_5040776855" evidence="2">
    <location>
        <begin position="20"/>
        <end position="689"/>
    </location>
</feature>
<dbReference type="EMBL" id="JAPQKN010000007">
    <property type="protein sequence ID" value="KAJ5152652.1"/>
    <property type="molecule type" value="Genomic_DNA"/>
</dbReference>
<reference evidence="3" key="2">
    <citation type="journal article" date="2023" name="IMA Fungus">
        <title>Comparative genomic study of the Penicillium genus elucidates a diverse pangenome and 15 lateral gene transfer events.</title>
        <authorList>
            <person name="Petersen C."/>
            <person name="Sorensen T."/>
            <person name="Nielsen M.R."/>
            <person name="Sondergaard T.E."/>
            <person name="Sorensen J.L."/>
            <person name="Fitzpatrick D.A."/>
            <person name="Frisvad J.C."/>
            <person name="Nielsen K.L."/>
        </authorList>
    </citation>
    <scope>NUCLEOTIDE SEQUENCE</scope>
    <source>
        <strain evidence="3">IBT 26290</strain>
    </source>
</reference>
<feature type="compositionally biased region" description="Low complexity" evidence="1">
    <location>
        <begin position="490"/>
        <end position="513"/>
    </location>
</feature>
<accession>A0A9W9HPR1</accession>
<feature type="region of interest" description="Disordered" evidence="1">
    <location>
        <begin position="401"/>
        <end position="429"/>
    </location>
</feature>
<keyword evidence="4" id="KW-1185">Reference proteome</keyword>
<protein>
    <submittedName>
        <fullName evidence="3">Uncharacterized protein</fullName>
    </submittedName>
</protein>
<proteinExistence type="predicted"/>
<keyword evidence="2" id="KW-0732">Signal</keyword>
<evidence type="ECO:0000313" key="3">
    <source>
        <dbReference type="EMBL" id="KAJ5152652.1"/>
    </source>
</evidence>
<organism evidence="3 4">
    <name type="scientific">Penicillium canariense</name>
    <dbReference type="NCBI Taxonomy" id="189055"/>
    <lineage>
        <taxon>Eukaryota</taxon>
        <taxon>Fungi</taxon>
        <taxon>Dikarya</taxon>
        <taxon>Ascomycota</taxon>
        <taxon>Pezizomycotina</taxon>
        <taxon>Eurotiomycetes</taxon>
        <taxon>Eurotiomycetidae</taxon>
        <taxon>Eurotiales</taxon>
        <taxon>Aspergillaceae</taxon>
        <taxon>Penicillium</taxon>
    </lineage>
</organism>
<feature type="region of interest" description="Disordered" evidence="1">
    <location>
        <begin position="452"/>
        <end position="518"/>
    </location>
</feature>
<feature type="compositionally biased region" description="Basic and acidic residues" evidence="1">
    <location>
        <begin position="317"/>
        <end position="350"/>
    </location>
</feature>
<dbReference type="Proteomes" id="UP001149163">
    <property type="component" value="Unassembled WGS sequence"/>
</dbReference>
<sequence length="689" mass="75930">MSGAEVIAVVACVAAVVSAYHDGGQLFSTIKRKWKQHRHPETASSEASTNDLEWSLRRGQEDILTQWSAHAGRLGRRFEDGDAIAREQMKDIVIELQRALLTNLRENNAHLDILSLLHASDRGRKDTIQVFHALYQRLAQVASIPWPMDSGPALIDPLSRLGYWINLIENQPIAQVPSSRYIQSLSSSPVGTVLSGGLTGSPPDTMGLLRQADAQSSPSQSRRSSRTSLGSIFAGRRRSSAEAGGSRIDAGSRFGSVGSGVGLTPMLEMPDHHAFIDQPRGGPVSSTGAYAAEIQDYIEQDRATAARLQQALNQEQRQNEMEEYRQQDKPPPAQRHDSMHQEPVQHEMEDDMTREMTANPWTVDAGPSPTENHWQEPSNTDPIPEPMSRGIAVDARQLSDTDGVWAQPSRPLPIPQPRRPQMMDTSPDTRAFIPRPAAEETIRQEHYAYARPVPPSHRHPHPHPGAPQRTRSGDAPIPVNTEASPPTRTPAPRTQHPPSIASTNSTTSTTSSNPSIRSCWPPSNDNNYAGFCKGAWKLHSGLGGFKVHSEPKGYYMMESKWRCANCSFEMPLAPDSDRQNPKYNNKLFIHAPTGIQFRWLFLAKSHMKCKRASGGAPKQARGPFGCIFCCRERGVAAPPGFESLEAFMLHLGAEHRFCVEETLLERACCIVGRVAGAEEAFDVNIPLPA</sequence>
<feature type="region of interest" description="Disordered" evidence="1">
    <location>
        <begin position="193"/>
        <end position="253"/>
    </location>
</feature>
<gene>
    <name evidence="3" type="ORF">N7482_009130</name>
</gene>
<feature type="region of interest" description="Disordered" evidence="1">
    <location>
        <begin position="315"/>
        <end position="350"/>
    </location>
</feature>
<dbReference type="GeneID" id="81430430"/>
<feature type="compositionally biased region" description="Low complexity" evidence="1">
    <location>
        <begin position="216"/>
        <end position="231"/>
    </location>
</feature>
<dbReference type="RefSeq" id="XP_056538960.1">
    <property type="nucleotide sequence ID" value="XM_056691254.1"/>
</dbReference>
<name>A0A9W9HPR1_9EURO</name>
<evidence type="ECO:0000256" key="1">
    <source>
        <dbReference type="SAM" id="MobiDB-lite"/>
    </source>
</evidence>